<comment type="catalytic activity">
    <reaction evidence="4">
        <text>a 2-oxocarboxylate + 2 oxidized [2Fe-2S]-[ferredoxin] + CoA = an acyl-CoA + 2 reduced [2Fe-2S]-[ferredoxin] + CO2 + H(+)</text>
        <dbReference type="Rhea" id="RHEA:42316"/>
        <dbReference type="Rhea" id="RHEA-COMP:10000"/>
        <dbReference type="Rhea" id="RHEA-COMP:10001"/>
        <dbReference type="ChEBI" id="CHEBI:15378"/>
        <dbReference type="ChEBI" id="CHEBI:16526"/>
        <dbReference type="ChEBI" id="CHEBI:33737"/>
        <dbReference type="ChEBI" id="CHEBI:33738"/>
        <dbReference type="ChEBI" id="CHEBI:35179"/>
        <dbReference type="ChEBI" id="CHEBI:57287"/>
        <dbReference type="ChEBI" id="CHEBI:58342"/>
        <dbReference type="EC" id="1.2.7.11"/>
    </reaction>
</comment>
<dbReference type="AlphaFoldDB" id="A2BKS2"/>
<dbReference type="EnsemblBacteria" id="ABM80583">
    <property type="protein sequence ID" value="ABM80583"/>
    <property type="gene ID" value="Hbut_0729"/>
</dbReference>
<dbReference type="Proteomes" id="UP000002593">
    <property type="component" value="Chromosome"/>
</dbReference>
<evidence type="ECO:0000256" key="1">
    <source>
        <dbReference type="ARBA" id="ARBA00011631"/>
    </source>
</evidence>
<evidence type="ECO:0000256" key="4">
    <source>
        <dbReference type="ARBA" id="ARBA00048893"/>
    </source>
</evidence>
<dbReference type="OrthoDB" id="296931at2157"/>
<dbReference type="GO" id="GO:0018491">
    <property type="term" value="F:2-oxobutyrate synthase activity"/>
    <property type="evidence" value="ECO:0007669"/>
    <property type="project" value="UniProtKB-ARBA"/>
</dbReference>
<keyword evidence="6" id="KW-0670">Pyruvate</keyword>
<comment type="subunit">
    <text evidence="1">Heterodimer composed of an alpha and a beta subunit.</text>
</comment>
<dbReference type="GO" id="GO:0019164">
    <property type="term" value="F:pyruvate synthase activity"/>
    <property type="evidence" value="ECO:0007669"/>
    <property type="project" value="UniProtKB-ARBA"/>
</dbReference>
<dbReference type="GO" id="GO:0030976">
    <property type="term" value="F:thiamine pyrophosphate binding"/>
    <property type="evidence" value="ECO:0007669"/>
    <property type="project" value="InterPro"/>
</dbReference>
<dbReference type="RefSeq" id="WP_011821901.1">
    <property type="nucleotide sequence ID" value="NC_008818.1"/>
</dbReference>
<keyword evidence="3 6" id="KW-0560">Oxidoreductase</keyword>
<dbReference type="STRING" id="415426.Hbut_0729"/>
<dbReference type="InterPro" id="IPR029061">
    <property type="entry name" value="THDP-binding"/>
</dbReference>
<evidence type="ECO:0000256" key="2">
    <source>
        <dbReference type="ARBA" id="ARBA00012691"/>
    </source>
</evidence>
<evidence type="ECO:0000256" key="3">
    <source>
        <dbReference type="ARBA" id="ARBA00023002"/>
    </source>
</evidence>
<sequence length="302" mass="33065">MAVNLRTLPKKRYVLPGTAACPGCPEAMGLRFLGMALGEKAVLVVPAGCTSVIQGLGPKQATNMPILNIVFAASAATASGLSRALKRRGVDAQVVVWAGDGGTADIGFQALSAAAERGEDIIYICVDNEAYMNTGIQRSGLTPYGAWTTTTHTGKRESKKPMPQIVAAHRVPYVATASVGYPWDFIAKLRKAASIRGFKYIHLHAPCPVGWRFDPGLTVHIAKLAVETGAWILYEYENGRLKLNPPSNKLIDPSKRKPVEEYLKLQGRFRHFKPEDVQRFKEDIERNWQEIIAILKAQGDLK</sequence>
<dbReference type="PANTHER" id="PTHR42897">
    <property type="entry name" value="PYRUVATE SYNTHASE SUBUNIT PORB"/>
    <property type="match status" value="1"/>
</dbReference>
<dbReference type="PANTHER" id="PTHR42897:SF1">
    <property type="entry name" value="2-OXOACID OXIDOREDUCTASE (FERREDOXIN)"/>
    <property type="match status" value="1"/>
</dbReference>
<evidence type="ECO:0000313" key="6">
    <source>
        <dbReference type="EMBL" id="ABM80583.1"/>
    </source>
</evidence>
<dbReference type="Pfam" id="PF02775">
    <property type="entry name" value="TPP_enzyme_C"/>
    <property type="match status" value="1"/>
</dbReference>
<proteinExistence type="predicted"/>
<dbReference type="NCBIfam" id="NF008818">
    <property type="entry name" value="PRK11864.1"/>
    <property type="match status" value="1"/>
</dbReference>
<dbReference type="InterPro" id="IPR011766">
    <property type="entry name" value="TPP_enzyme_TPP-bd"/>
</dbReference>
<keyword evidence="7" id="KW-1185">Reference proteome</keyword>
<dbReference type="EMBL" id="CP000493">
    <property type="protein sequence ID" value="ABM80583.1"/>
    <property type="molecule type" value="Genomic_DNA"/>
</dbReference>
<dbReference type="InterPro" id="IPR051479">
    <property type="entry name" value="PorB-like"/>
</dbReference>
<dbReference type="GeneID" id="4782704"/>
<dbReference type="CDD" id="cd03376">
    <property type="entry name" value="TPP_PFOR_porB_like"/>
    <property type="match status" value="1"/>
</dbReference>
<dbReference type="SUPFAM" id="SSF52518">
    <property type="entry name" value="Thiamin diphosphate-binding fold (THDP-binding)"/>
    <property type="match status" value="1"/>
</dbReference>
<gene>
    <name evidence="6" type="ordered locus">Hbut_0729</name>
</gene>
<reference evidence="6 7" key="1">
    <citation type="journal article" date="2007" name="Archaea">
        <title>The genome of Hyperthermus butylicus: a sulfur-reducing, peptide fermenting, neutrophilic Crenarchaeote growing up to 108 degrees C.</title>
        <authorList>
            <person name="Brugger K."/>
            <person name="Chen L."/>
            <person name="Stark M."/>
            <person name="Zibat A."/>
            <person name="Redder P."/>
            <person name="Ruepp A."/>
            <person name="Awayez M."/>
            <person name="She Q."/>
            <person name="Garrett R.A."/>
            <person name="Klenk H.P."/>
        </authorList>
    </citation>
    <scope>NUCLEOTIDE SEQUENCE [LARGE SCALE GENOMIC DNA]</scope>
    <source>
        <strain evidence="7">DSM 5456 / JCM 9403 / PLM1-5</strain>
    </source>
</reference>
<dbReference type="KEGG" id="hbu:Hbut_0729"/>
<dbReference type="HOGENOM" id="CLU_058423_0_0_2"/>
<accession>A2BKS2</accession>
<name>A2BKS2_HYPBU</name>
<organism evidence="6 7">
    <name type="scientific">Hyperthermus butylicus (strain DSM 5456 / JCM 9403 / PLM1-5)</name>
    <dbReference type="NCBI Taxonomy" id="415426"/>
    <lineage>
        <taxon>Archaea</taxon>
        <taxon>Thermoproteota</taxon>
        <taxon>Thermoprotei</taxon>
        <taxon>Desulfurococcales</taxon>
        <taxon>Pyrodictiaceae</taxon>
        <taxon>Hyperthermus</taxon>
    </lineage>
</organism>
<dbReference type="EC" id="1.2.7.11" evidence="2"/>
<protein>
    <recommendedName>
        <fullName evidence="2">2-oxoacid oxidoreductase (ferredoxin)</fullName>
        <ecNumber evidence="2">1.2.7.11</ecNumber>
    </recommendedName>
</protein>
<feature type="domain" description="Thiamine pyrophosphate enzyme TPP-binding" evidence="5">
    <location>
        <begin position="59"/>
        <end position="202"/>
    </location>
</feature>
<dbReference type="eggNOG" id="arCOG01601">
    <property type="taxonomic scope" value="Archaea"/>
</dbReference>
<evidence type="ECO:0000313" key="7">
    <source>
        <dbReference type="Proteomes" id="UP000002593"/>
    </source>
</evidence>
<dbReference type="NCBIfam" id="NF008819">
    <property type="entry name" value="PRK11865.1"/>
    <property type="match status" value="1"/>
</dbReference>
<dbReference type="Gene3D" id="3.40.50.970">
    <property type="match status" value="2"/>
</dbReference>
<evidence type="ECO:0000259" key="5">
    <source>
        <dbReference type="Pfam" id="PF02775"/>
    </source>
</evidence>